<dbReference type="Gramene" id="TraesCS2B02G584100.1">
    <property type="protein sequence ID" value="TraesCS2B02G584100.1"/>
    <property type="gene ID" value="TraesCS2B02G584100"/>
</dbReference>
<accession>A0A3B6CGD1</accession>
<dbReference type="Pfam" id="PF00139">
    <property type="entry name" value="Lectin_legB"/>
    <property type="match status" value="1"/>
</dbReference>
<reference evidence="18" key="2">
    <citation type="submission" date="2018-10" db="UniProtKB">
        <authorList>
            <consortium name="EnsemblPlants"/>
        </authorList>
    </citation>
    <scope>IDENTIFICATION</scope>
</reference>
<name>A0A3B6CGD1_WHEAT</name>
<dbReference type="SUPFAM" id="SSF49899">
    <property type="entry name" value="Concanavalin A-like lectins/glucanases"/>
    <property type="match status" value="1"/>
</dbReference>
<feature type="region of interest" description="Disordered" evidence="15">
    <location>
        <begin position="1"/>
        <end position="31"/>
    </location>
</feature>
<dbReference type="CDD" id="cd14066">
    <property type="entry name" value="STKc_IRAK"/>
    <property type="match status" value="1"/>
</dbReference>
<dbReference type="Pfam" id="PF07714">
    <property type="entry name" value="PK_Tyr_Ser-Thr"/>
    <property type="match status" value="1"/>
</dbReference>
<dbReference type="PROSITE" id="PS00107">
    <property type="entry name" value="PROTEIN_KINASE_ATP"/>
    <property type="match status" value="1"/>
</dbReference>
<dbReference type="InterPro" id="IPR017441">
    <property type="entry name" value="Protein_kinase_ATP_BS"/>
</dbReference>
<feature type="binding site" evidence="14">
    <location>
        <position position="459"/>
    </location>
    <ligand>
        <name>ATP</name>
        <dbReference type="ChEBI" id="CHEBI:30616"/>
    </ligand>
</feature>
<dbReference type="GO" id="GO:0051707">
    <property type="term" value="P:response to other organism"/>
    <property type="evidence" value="ECO:0007669"/>
    <property type="project" value="UniProtKB-ARBA"/>
</dbReference>
<evidence type="ECO:0000256" key="1">
    <source>
        <dbReference type="ARBA" id="ARBA00004479"/>
    </source>
</evidence>
<dbReference type="STRING" id="4565.A0A3B6CGD1"/>
<evidence type="ECO:0000256" key="9">
    <source>
        <dbReference type="ARBA" id="ARBA00022741"/>
    </source>
</evidence>
<dbReference type="InterPro" id="IPR008271">
    <property type="entry name" value="Ser/Thr_kinase_AS"/>
</dbReference>
<dbReference type="OrthoDB" id="688481at2759"/>
<keyword evidence="12 16" id="KW-1133">Transmembrane helix</keyword>
<evidence type="ECO:0000313" key="19">
    <source>
        <dbReference type="Proteomes" id="UP000019116"/>
    </source>
</evidence>
<dbReference type="PROSITE" id="PS00108">
    <property type="entry name" value="PROTEIN_KINASE_ST"/>
    <property type="match status" value="1"/>
</dbReference>
<gene>
    <name evidence="18" type="primary">LOC123047364</name>
</gene>
<keyword evidence="19" id="KW-1185">Reference proteome</keyword>
<dbReference type="GO" id="GO:0004674">
    <property type="term" value="F:protein serine/threonine kinase activity"/>
    <property type="evidence" value="ECO:0007669"/>
    <property type="project" value="UniProtKB-KW"/>
</dbReference>
<evidence type="ECO:0000259" key="17">
    <source>
        <dbReference type="PROSITE" id="PS50011"/>
    </source>
</evidence>
<feature type="transmembrane region" description="Helical" evidence="16">
    <location>
        <begin position="43"/>
        <end position="63"/>
    </location>
</feature>
<feature type="transmembrane region" description="Helical" evidence="16">
    <location>
        <begin position="360"/>
        <end position="385"/>
    </location>
</feature>
<evidence type="ECO:0000256" key="8">
    <source>
        <dbReference type="ARBA" id="ARBA00022734"/>
    </source>
</evidence>
<evidence type="ECO:0000256" key="12">
    <source>
        <dbReference type="ARBA" id="ARBA00022989"/>
    </source>
</evidence>
<keyword evidence="5" id="KW-0808">Transferase</keyword>
<feature type="domain" description="Protein kinase" evidence="17">
    <location>
        <begin position="424"/>
        <end position="721"/>
    </location>
</feature>
<dbReference type="OMA" id="RENRHQH"/>
<dbReference type="SUPFAM" id="SSF56112">
    <property type="entry name" value="Protein kinase-like (PK-like)"/>
    <property type="match status" value="1"/>
</dbReference>
<evidence type="ECO:0000256" key="11">
    <source>
        <dbReference type="ARBA" id="ARBA00022840"/>
    </source>
</evidence>
<feature type="compositionally biased region" description="Basic and acidic residues" evidence="15">
    <location>
        <begin position="1"/>
        <end position="25"/>
    </location>
</feature>
<keyword evidence="11 14" id="KW-0067">ATP-binding</keyword>
<dbReference type="InterPro" id="IPR050528">
    <property type="entry name" value="L-type_Lectin-RKs"/>
</dbReference>
<dbReference type="Gene3D" id="2.60.120.200">
    <property type="match status" value="1"/>
</dbReference>
<evidence type="ECO:0000256" key="6">
    <source>
        <dbReference type="ARBA" id="ARBA00022692"/>
    </source>
</evidence>
<keyword evidence="13 16" id="KW-0472">Membrane</keyword>
<evidence type="ECO:0000256" key="4">
    <source>
        <dbReference type="ARBA" id="ARBA00022527"/>
    </source>
</evidence>
<feature type="region of interest" description="Disordered" evidence="15">
    <location>
        <begin position="747"/>
        <end position="788"/>
    </location>
</feature>
<keyword evidence="8" id="KW-0430">Lectin</keyword>
<proteinExistence type="inferred from homology"/>
<sequence>MHIDRPNQKRRKTEEKRSLQEENRGKGTTMKVRLPRRRRELKLAVSLPLPGLLRCILVLVIAVRPCTAASFSDCWPSDHSDSDVKDGDVCIFQLDLPIIDAGVIDGALHLTTDDVYQPPVDYPPDPKRRAGCAILPVEAILWQPASAPSDTNFKWQWPWRYDEPKLEASFNATFTMSANTSRHGDGGLMFGILPPVLDGFHRATYTSLASSGTTFPDGRRVAIEVSQAEYYYSQGTTSMYVSIEPEPNATSMAIYTVWIDYSAAAHNLSVYVAEGGKPKPGEPTLHTPLNVTDVVRSPAGCSGYFGLFASKSRFLPTCQAVVYSWNITMEKLPEPIPEPSPDRAYSRAFPDHGRELRREFFAILLTVVLPIAVVTAIVFVAACYFSSRYRALRMRLKLSEALRQLPGVPREFKHATVRKATHNFHEMMKLGRGGFGAVYKGTLRSGKRGEGRLDVAVKKFTRKDDCGYEDFLAEVDIIHRLRHKNIVPLLGWSYENGELLLIYEYMPNGSVDKHLFHERQQHRGHQQPVLPWERRYDIVKDVAAGLHYVHHEYERTVLHRDIKASNIMLDSAFRGRLGDFGLARVVGFDKNSFTDVGVAGTWGFIAPEYPVSHKATRQTDVYAFGVLVLEVVTGRRSLGKADDEFPLLVDWAWWLHQEGRLLEAVDAELRGSEAGFDADDAARLLLLGLSCSNPNPSDRPTLANVLQVVAKTAPLPDVPLVKPAFVWPPEGALLDDDVDDGFAGTSCDDSRYWEEEETMPSFMSSETTKRRARNVDQHKDAGEIESYV</sequence>
<reference evidence="18" key="1">
    <citation type="submission" date="2018-08" db="EMBL/GenBank/DDBJ databases">
        <authorList>
            <person name="Rossello M."/>
        </authorList>
    </citation>
    <scope>NUCLEOTIDE SEQUENCE [LARGE SCALE GENOMIC DNA]</scope>
    <source>
        <strain evidence="18">cv. Chinese Spring</strain>
    </source>
</reference>
<dbReference type="InterPro" id="IPR013320">
    <property type="entry name" value="ConA-like_dom_sf"/>
</dbReference>
<keyword evidence="7" id="KW-0732">Signal</keyword>
<dbReference type="Gene3D" id="3.30.200.20">
    <property type="entry name" value="Phosphorylase Kinase, domain 1"/>
    <property type="match status" value="1"/>
</dbReference>
<organism evidence="18">
    <name type="scientific">Triticum aestivum</name>
    <name type="common">Wheat</name>
    <dbReference type="NCBI Taxonomy" id="4565"/>
    <lineage>
        <taxon>Eukaryota</taxon>
        <taxon>Viridiplantae</taxon>
        <taxon>Streptophyta</taxon>
        <taxon>Embryophyta</taxon>
        <taxon>Tracheophyta</taxon>
        <taxon>Spermatophyta</taxon>
        <taxon>Magnoliopsida</taxon>
        <taxon>Liliopsida</taxon>
        <taxon>Poales</taxon>
        <taxon>Poaceae</taxon>
        <taxon>BOP clade</taxon>
        <taxon>Pooideae</taxon>
        <taxon>Triticodae</taxon>
        <taxon>Triticeae</taxon>
        <taxon>Triticinae</taxon>
        <taxon>Triticum</taxon>
    </lineage>
</organism>
<dbReference type="PaxDb" id="4565-Traes_2BL_76107858F.1"/>
<dbReference type="GO" id="GO:0005524">
    <property type="term" value="F:ATP binding"/>
    <property type="evidence" value="ECO:0007669"/>
    <property type="project" value="UniProtKB-UniRule"/>
</dbReference>
<keyword evidence="10" id="KW-0418">Kinase</keyword>
<evidence type="ECO:0000313" key="18">
    <source>
        <dbReference type="EnsemblPlants" id="TraesCS2B02G584100.1"/>
    </source>
</evidence>
<dbReference type="SMR" id="A0A3B6CGD1"/>
<comment type="similarity">
    <text evidence="2">In the N-terminal section; belongs to the leguminous lectin family.</text>
</comment>
<dbReference type="GeneID" id="123047364"/>
<protein>
    <recommendedName>
        <fullName evidence="17">Protein kinase domain-containing protein</fullName>
    </recommendedName>
</protein>
<dbReference type="PANTHER" id="PTHR27007">
    <property type="match status" value="1"/>
</dbReference>
<evidence type="ECO:0000256" key="5">
    <source>
        <dbReference type="ARBA" id="ARBA00022679"/>
    </source>
</evidence>
<keyword evidence="4" id="KW-0723">Serine/threonine-protein kinase</keyword>
<evidence type="ECO:0000256" key="15">
    <source>
        <dbReference type="SAM" id="MobiDB-lite"/>
    </source>
</evidence>
<dbReference type="AlphaFoldDB" id="A0A3B6CGD1"/>
<evidence type="ECO:0000256" key="14">
    <source>
        <dbReference type="PROSITE-ProRule" id="PRU10141"/>
    </source>
</evidence>
<dbReference type="InterPro" id="IPR001245">
    <property type="entry name" value="Ser-Thr/Tyr_kinase_cat_dom"/>
</dbReference>
<evidence type="ECO:0000256" key="10">
    <source>
        <dbReference type="ARBA" id="ARBA00022777"/>
    </source>
</evidence>
<evidence type="ECO:0000256" key="16">
    <source>
        <dbReference type="SAM" id="Phobius"/>
    </source>
</evidence>
<dbReference type="GO" id="GO:0030246">
    <property type="term" value="F:carbohydrate binding"/>
    <property type="evidence" value="ECO:0007669"/>
    <property type="project" value="UniProtKB-KW"/>
</dbReference>
<dbReference type="GO" id="GO:0006952">
    <property type="term" value="P:defense response"/>
    <property type="evidence" value="ECO:0007669"/>
    <property type="project" value="UniProtKB-ARBA"/>
</dbReference>
<dbReference type="EnsemblPlants" id="TraesCS2B02G584100.1">
    <property type="protein sequence ID" value="TraesCS2B02G584100.1"/>
    <property type="gene ID" value="TraesCS2B02G584100"/>
</dbReference>
<feature type="compositionally biased region" description="Basic and acidic residues" evidence="15">
    <location>
        <begin position="767"/>
        <end position="782"/>
    </location>
</feature>
<evidence type="ECO:0000256" key="13">
    <source>
        <dbReference type="ARBA" id="ARBA00023136"/>
    </source>
</evidence>
<keyword evidence="6 16" id="KW-0812">Transmembrane</keyword>
<keyword evidence="9 14" id="KW-0547">Nucleotide-binding</keyword>
<dbReference type="RefSeq" id="XP_044326837.1">
    <property type="nucleotide sequence ID" value="XM_044470902.1"/>
</dbReference>
<dbReference type="InterPro" id="IPR000719">
    <property type="entry name" value="Prot_kinase_dom"/>
</dbReference>
<dbReference type="SMART" id="SM00220">
    <property type="entry name" value="S_TKc"/>
    <property type="match status" value="1"/>
</dbReference>
<comment type="similarity">
    <text evidence="3">In the C-terminal section; belongs to the protein kinase superfamily. Ser/Thr protein kinase family.</text>
</comment>
<dbReference type="InterPro" id="IPR001220">
    <property type="entry name" value="Legume_lectin_dom"/>
</dbReference>
<dbReference type="InterPro" id="IPR011009">
    <property type="entry name" value="Kinase-like_dom_sf"/>
</dbReference>
<dbReference type="PROSITE" id="PS50011">
    <property type="entry name" value="PROTEIN_KINASE_DOM"/>
    <property type="match status" value="1"/>
</dbReference>
<dbReference type="FunFam" id="1.10.510.10:FF:000444">
    <property type="entry name" value="probable L-type lectin-domain containing receptor kinase S.5"/>
    <property type="match status" value="1"/>
</dbReference>
<dbReference type="GO" id="GO:0005886">
    <property type="term" value="C:plasma membrane"/>
    <property type="evidence" value="ECO:0000318"/>
    <property type="project" value="GO_Central"/>
</dbReference>
<comment type="subcellular location">
    <subcellularLocation>
        <location evidence="1">Membrane</location>
        <topology evidence="1">Single-pass type I membrane protein</topology>
    </subcellularLocation>
</comment>
<evidence type="ECO:0000256" key="2">
    <source>
        <dbReference type="ARBA" id="ARBA00008536"/>
    </source>
</evidence>
<dbReference type="Gene3D" id="1.10.510.10">
    <property type="entry name" value="Transferase(Phosphotransferase) domain 1"/>
    <property type="match status" value="1"/>
</dbReference>
<dbReference type="Proteomes" id="UP000019116">
    <property type="component" value="Chromosome 2B"/>
</dbReference>
<evidence type="ECO:0000256" key="7">
    <source>
        <dbReference type="ARBA" id="ARBA00022729"/>
    </source>
</evidence>
<evidence type="ECO:0000256" key="3">
    <source>
        <dbReference type="ARBA" id="ARBA00010217"/>
    </source>
</evidence>